<dbReference type="Proteomes" id="UP000286287">
    <property type="component" value="Unassembled WGS sequence"/>
</dbReference>
<dbReference type="Gene3D" id="3.60.15.10">
    <property type="entry name" value="Ribonuclease Z/Hydroxyacylglutathione hydrolase-like"/>
    <property type="match status" value="1"/>
</dbReference>
<dbReference type="InterPro" id="IPR050855">
    <property type="entry name" value="NDM-1-like"/>
</dbReference>
<feature type="domain" description="Metallo-beta-lactamase" evidence="1">
    <location>
        <begin position="17"/>
        <end position="207"/>
    </location>
</feature>
<evidence type="ECO:0000313" key="3">
    <source>
        <dbReference type="Proteomes" id="UP000286287"/>
    </source>
</evidence>
<dbReference type="PANTHER" id="PTHR42951">
    <property type="entry name" value="METALLO-BETA-LACTAMASE DOMAIN-CONTAINING"/>
    <property type="match status" value="1"/>
</dbReference>
<comment type="caution">
    <text evidence="2">The sequence shown here is derived from an EMBL/GenBank/DDBJ whole genome shotgun (WGS) entry which is preliminary data.</text>
</comment>
<keyword evidence="3" id="KW-1185">Reference proteome</keyword>
<evidence type="ECO:0000313" key="2">
    <source>
        <dbReference type="EMBL" id="RJF72001.1"/>
    </source>
</evidence>
<dbReference type="EMBL" id="QYUJ01000014">
    <property type="protein sequence ID" value="RJF72001.1"/>
    <property type="molecule type" value="Genomic_DNA"/>
</dbReference>
<evidence type="ECO:0000259" key="1">
    <source>
        <dbReference type="SMART" id="SM00849"/>
    </source>
</evidence>
<gene>
    <name evidence="2" type="ORF">D3875_10970</name>
</gene>
<name>A0A418V7E2_9DEIO</name>
<dbReference type="SMART" id="SM00849">
    <property type="entry name" value="Lactamase_B"/>
    <property type="match status" value="1"/>
</dbReference>
<dbReference type="SUPFAM" id="SSF56281">
    <property type="entry name" value="Metallo-hydrolase/oxidoreductase"/>
    <property type="match status" value="1"/>
</dbReference>
<dbReference type="Pfam" id="PF00753">
    <property type="entry name" value="Lactamase_B"/>
    <property type="match status" value="1"/>
</dbReference>
<dbReference type="OrthoDB" id="11380at2"/>
<keyword evidence="2" id="KW-0378">Hydrolase</keyword>
<dbReference type="CDD" id="cd07743">
    <property type="entry name" value="metallo-hydrolase-like_MBL-fold"/>
    <property type="match status" value="1"/>
</dbReference>
<dbReference type="RefSeq" id="WP_119763704.1">
    <property type="nucleotide sequence ID" value="NZ_QYUJ01000014.1"/>
</dbReference>
<reference evidence="2 3" key="1">
    <citation type="submission" date="2018-09" db="EMBL/GenBank/DDBJ databases">
        <authorList>
            <person name="Zhu H."/>
        </authorList>
    </citation>
    <scope>NUCLEOTIDE SEQUENCE [LARGE SCALE GENOMIC DNA]</scope>
    <source>
        <strain evidence="2 3">K2S05-167</strain>
    </source>
</reference>
<dbReference type="InterPro" id="IPR001279">
    <property type="entry name" value="Metallo-B-lactamas"/>
</dbReference>
<accession>A0A418V7E2</accession>
<protein>
    <submittedName>
        <fullName evidence="2">MBL fold metallo-hydrolase</fullName>
    </submittedName>
</protein>
<organism evidence="2 3">
    <name type="scientific">Deinococcus cavernae</name>
    <dbReference type="NCBI Taxonomy" id="2320857"/>
    <lineage>
        <taxon>Bacteria</taxon>
        <taxon>Thermotogati</taxon>
        <taxon>Deinococcota</taxon>
        <taxon>Deinococci</taxon>
        <taxon>Deinococcales</taxon>
        <taxon>Deinococcaceae</taxon>
        <taxon>Deinococcus</taxon>
    </lineage>
</organism>
<dbReference type="InterPro" id="IPR036866">
    <property type="entry name" value="RibonucZ/Hydroxyglut_hydro"/>
</dbReference>
<dbReference type="AlphaFoldDB" id="A0A418V7E2"/>
<dbReference type="PANTHER" id="PTHR42951:SF14">
    <property type="entry name" value="METALLO-BETA-LACTAMASE SUPERFAMILY PROTEIN"/>
    <property type="match status" value="1"/>
</dbReference>
<sequence length="299" mass="31072">MSALTELSPGVHFFPSAVNSVVVEDGRGGALLVDTGLDDSHGRKLLRALAEAGLTPTAILNTHSHADHHGGNAFILKKFPHLPVYAPPLEAAIIQHPVLKPLSLYGASPLPDLRTKFLLAPASPAQPLQSGPQSVGGAGVELIEIPGHALQMYAVRVRDVLYAADGLFGKDALAKHPLTFCADSAAQKASARRLGESNGVRVVLPGHGQPTPDLAELAALNLAAYERTTQAVLAAVQSGEATIDDLLARVCSVLGAEITQVGAIVLNRAVVSAHLTELVQGGQVRAVVSGNRLLFAPES</sequence>
<proteinExistence type="predicted"/>
<dbReference type="GO" id="GO:0016787">
    <property type="term" value="F:hydrolase activity"/>
    <property type="evidence" value="ECO:0007669"/>
    <property type="project" value="UniProtKB-KW"/>
</dbReference>